<dbReference type="GO" id="GO:0008236">
    <property type="term" value="F:serine-type peptidase activity"/>
    <property type="evidence" value="ECO:0007669"/>
    <property type="project" value="InterPro"/>
</dbReference>
<dbReference type="InterPro" id="IPR029045">
    <property type="entry name" value="ClpP/crotonase-like_dom_sf"/>
</dbReference>
<evidence type="ECO:0000313" key="3">
    <source>
        <dbReference type="EMBL" id="PSR52761.1"/>
    </source>
</evidence>
<dbReference type="Pfam" id="PF14684">
    <property type="entry name" value="Tricorn_C1"/>
    <property type="match status" value="1"/>
</dbReference>
<evidence type="ECO:0000259" key="2">
    <source>
        <dbReference type="SMART" id="SM00245"/>
    </source>
</evidence>
<dbReference type="PANTHER" id="PTHR11261">
    <property type="entry name" value="INTERPHOTORECEPTOR RETINOID-BINDING PROTEIN"/>
    <property type="match status" value="1"/>
</dbReference>
<dbReference type="SUPFAM" id="SSF52096">
    <property type="entry name" value="ClpP/crotonase"/>
    <property type="match status" value="1"/>
</dbReference>
<protein>
    <submittedName>
        <fullName evidence="3">Peptidase S41</fullName>
    </submittedName>
</protein>
<keyword evidence="1" id="KW-0732">Signal</keyword>
<dbReference type="OrthoDB" id="9812068at2"/>
<sequence>MKSLINYFLVLALAFAMAACEEALVGPPSPNNPEENFEKLWQEFDRLYGSFEVKQINWTAVYHQYRPQVKSTTTEAELYQIMVNMLTPLDDNHIFLRPLRSTGLPPFSGGILGRKTFTDFDKSVAEKYLIEKKTHGNAIVYGKLSASIGYINLLHFENDYFFYVKALEKILKELRDTKGIVIEMRENDGGEDRVSQYIANRFASEKHLSFTSRLRNGPKHSDFGPLLKFYTQPEGDFQFTKPVVVLTRRATFSAGETFVLAMKQNKNVTFVGDSTGGAVPDAMRRELPNGWVFRVPIADVRGPNGESYEGIGMAPTILIKNKKEELKAGKDAALEKAIELID</sequence>
<comment type="caution">
    <text evidence="3">The sequence shown here is derived from an EMBL/GenBank/DDBJ whole genome shotgun (WGS) entry which is preliminary data.</text>
</comment>
<dbReference type="InterPro" id="IPR005151">
    <property type="entry name" value="Tail-specific_protease"/>
</dbReference>
<organism evidence="3 4">
    <name type="scientific">Adhaeribacter arboris</name>
    <dbReference type="NCBI Taxonomy" id="2072846"/>
    <lineage>
        <taxon>Bacteria</taxon>
        <taxon>Pseudomonadati</taxon>
        <taxon>Bacteroidota</taxon>
        <taxon>Cytophagia</taxon>
        <taxon>Cytophagales</taxon>
        <taxon>Hymenobacteraceae</taxon>
        <taxon>Adhaeribacter</taxon>
    </lineage>
</organism>
<dbReference type="CDD" id="cd07563">
    <property type="entry name" value="Peptidase_S41_IRBP"/>
    <property type="match status" value="1"/>
</dbReference>
<dbReference type="PROSITE" id="PS51257">
    <property type="entry name" value="PROKAR_LIPOPROTEIN"/>
    <property type="match status" value="1"/>
</dbReference>
<keyword evidence="4" id="KW-1185">Reference proteome</keyword>
<dbReference type="Gene3D" id="3.90.226.10">
    <property type="entry name" value="2-enoyl-CoA Hydratase, Chain A, domain 1"/>
    <property type="match status" value="1"/>
</dbReference>
<dbReference type="AlphaFoldDB" id="A0A2T2YB53"/>
<dbReference type="PANTHER" id="PTHR11261:SF3">
    <property type="entry name" value="RETINOL-BINDING PROTEIN 3"/>
    <property type="match status" value="1"/>
</dbReference>
<evidence type="ECO:0000313" key="4">
    <source>
        <dbReference type="Proteomes" id="UP000240357"/>
    </source>
</evidence>
<accession>A0A2T2YB53</accession>
<dbReference type="RefSeq" id="WP_106926707.1">
    <property type="nucleotide sequence ID" value="NZ_PYFT01000001.1"/>
</dbReference>
<dbReference type="InterPro" id="IPR028204">
    <property type="entry name" value="Tricorn_C1"/>
</dbReference>
<gene>
    <name evidence="3" type="ORF">AHMF7605_04105</name>
</gene>
<evidence type="ECO:0000256" key="1">
    <source>
        <dbReference type="SAM" id="SignalP"/>
    </source>
</evidence>
<dbReference type="Proteomes" id="UP000240357">
    <property type="component" value="Unassembled WGS sequence"/>
</dbReference>
<dbReference type="Pfam" id="PF03572">
    <property type="entry name" value="Peptidase_S41"/>
    <property type="match status" value="1"/>
</dbReference>
<dbReference type="GO" id="GO:0006508">
    <property type="term" value="P:proteolysis"/>
    <property type="evidence" value="ECO:0007669"/>
    <property type="project" value="InterPro"/>
</dbReference>
<dbReference type="EMBL" id="PYFT01000001">
    <property type="protein sequence ID" value="PSR52761.1"/>
    <property type="molecule type" value="Genomic_DNA"/>
</dbReference>
<name>A0A2T2YB53_9BACT</name>
<reference evidence="3 4" key="1">
    <citation type="submission" date="2018-03" db="EMBL/GenBank/DDBJ databases">
        <title>Adhaeribacter sp. HMF7605 Genome sequencing and assembly.</title>
        <authorList>
            <person name="Kang H."/>
            <person name="Kang J."/>
            <person name="Cha I."/>
            <person name="Kim H."/>
            <person name="Joh K."/>
        </authorList>
    </citation>
    <scope>NUCLEOTIDE SEQUENCE [LARGE SCALE GENOMIC DNA]</scope>
    <source>
        <strain evidence="3 4">HMF7605</strain>
    </source>
</reference>
<feature type="chain" id="PRO_5015432066" evidence="1">
    <location>
        <begin position="19"/>
        <end position="342"/>
    </location>
</feature>
<dbReference type="Gene3D" id="3.30.750.44">
    <property type="match status" value="1"/>
</dbReference>
<feature type="signal peptide" evidence="1">
    <location>
        <begin position="1"/>
        <end position="18"/>
    </location>
</feature>
<feature type="domain" description="Tail specific protease" evidence="2">
    <location>
        <begin position="122"/>
        <end position="320"/>
    </location>
</feature>
<proteinExistence type="predicted"/>
<dbReference type="SMART" id="SM00245">
    <property type="entry name" value="TSPc"/>
    <property type="match status" value="1"/>
</dbReference>